<evidence type="ECO:0000256" key="4">
    <source>
        <dbReference type="SAM" id="Phobius"/>
    </source>
</evidence>
<evidence type="ECO:0000256" key="1">
    <source>
        <dbReference type="ARBA" id="ARBA00023002"/>
    </source>
</evidence>
<evidence type="ECO:0000256" key="2">
    <source>
        <dbReference type="ARBA" id="ARBA00023033"/>
    </source>
</evidence>
<name>A0A8B8QWS2_9MYRT</name>
<comment type="similarity">
    <text evidence="3">Belongs to the 3-hydroxybenzoate 6-hydroxylase family.</text>
</comment>
<keyword evidence="6" id="KW-1185">Reference proteome</keyword>
<reference evidence="7" key="2">
    <citation type="submission" date="2025-08" db="UniProtKB">
        <authorList>
            <consortium name="RefSeq"/>
        </authorList>
    </citation>
    <scope>IDENTIFICATION</scope>
    <source>
        <tissue evidence="7">Leaf</tissue>
    </source>
</reference>
<gene>
    <name evidence="7" type="primary">LOC115755494</name>
</gene>
<feature type="domain" description="FAD-binding" evidence="5">
    <location>
        <begin position="6"/>
        <end position="324"/>
    </location>
</feature>
<dbReference type="InterPro" id="IPR036188">
    <property type="entry name" value="FAD/NAD-bd_sf"/>
</dbReference>
<dbReference type="PANTHER" id="PTHR45934:SF7">
    <property type="entry name" value="FAD_NAD(P)-BINDING OXIDOREDUCTASE FAMILY PROTEIN"/>
    <property type="match status" value="1"/>
</dbReference>
<dbReference type="Gene3D" id="3.50.50.60">
    <property type="entry name" value="FAD/NAD(P)-binding domain"/>
    <property type="match status" value="1"/>
</dbReference>
<feature type="transmembrane region" description="Helical" evidence="4">
    <location>
        <begin position="361"/>
        <end position="394"/>
    </location>
</feature>
<evidence type="ECO:0000313" key="6">
    <source>
        <dbReference type="Proteomes" id="UP000827889"/>
    </source>
</evidence>
<dbReference type="RefSeq" id="XP_030550772.2">
    <property type="nucleotide sequence ID" value="XM_030694912.2"/>
</dbReference>
<dbReference type="InterPro" id="IPR002938">
    <property type="entry name" value="FAD-bd"/>
</dbReference>
<keyword evidence="4" id="KW-0472">Membrane</keyword>
<evidence type="ECO:0000256" key="3">
    <source>
        <dbReference type="ARBA" id="ARBA00024018"/>
    </source>
</evidence>
<feature type="transmembrane region" description="Helical" evidence="4">
    <location>
        <begin position="6"/>
        <end position="23"/>
    </location>
</feature>
<dbReference type="GO" id="GO:0071949">
    <property type="term" value="F:FAD binding"/>
    <property type="evidence" value="ECO:0007669"/>
    <property type="project" value="InterPro"/>
</dbReference>
<reference evidence="6" key="1">
    <citation type="submission" date="2025-05" db="UniProtKB">
        <authorList>
            <consortium name="RefSeq"/>
        </authorList>
    </citation>
    <scope>NUCLEOTIDE SEQUENCE [LARGE SCALE GENOMIC DNA]</scope>
</reference>
<accession>A0A8B8QWS2</accession>
<organism evidence="6 7">
    <name type="scientific">Rhodamnia argentea</name>
    <dbReference type="NCBI Taxonomy" id="178133"/>
    <lineage>
        <taxon>Eukaryota</taxon>
        <taxon>Viridiplantae</taxon>
        <taxon>Streptophyta</taxon>
        <taxon>Embryophyta</taxon>
        <taxon>Tracheophyta</taxon>
        <taxon>Spermatophyta</taxon>
        <taxon>Magnoliopsida</taxon>
        <taxon>eudicotyledons</taxon>
        <taxon>Gunneridae</taxon>
        <taxon>Pentapetalae</taxon>
        <taxon>rosids</taxon>
        <taxon>malvids</taxon>
        <taxon>Myrtales</taxon>
        <taxon>Myrtaceae</taxon>
        <taxon>Myrtoideae</taxon>
        <taxon>Myrteae</taxon>
        <taxon>Australasian group</taxon>
        <taxon>Rhodamnia</taxon>
    </lineage>
</organism>
<dbReference type="GeneID" id="115755494"/>
<keyword evidence="4" id="KW-0812">Transmembrane</keyword>
<keyword evidence="2" id="KW-0503">Monooxygenase</keyword>
<evidence type="ECO:0000313" key="7">
    <source>
        <dbReference type="RefSeq" id="XP_030550772.2"/>
    </source>
</evidence>
<dbReference type="SUPFAM" id="SSF51905">
    <property type="entry name" value="FAD/NAD(P)-binding domain"/>
    <property type="match status" value="1"/>
</dbReference>
<proteinExistence type="inferred from homology"/>
<dbReference type="PANTHER" id="PTHR45934">
    <property type="entry name" value="FAD/NAD(P)-BINDING OXIDOREDUCTASE FAMILY PROTEIN"/>
    <property type="match status" value="1"/>
</dbReference>
<evidence type="ECO:0000259" key="5">
    <source>
        <dbReference type="Pfam" id="PF01494"/>
    </source>
</evidence>
<dbReference type="Proteomes" id="UP000827889">
    <property type="component" value="Chromosome 2"/>
</dbReference>
<keyword evidence="4" id="KW-1133">Transmembrane helix</keyword>
<dbReference type="InterPro" id="IPR044560">
    <property type="entry name" value="MOase"/>
</dbReference>
<keyword evidence="1" id="KW-0560">Oxidoreductase</keyword>
<dbReference type="AlphaFoldDB" id="A0A8B8QWS2"/>
<dbReference type="Pfam" id="PF01494">
    <property type="entry name" value="FAD_binding_3"/>
    <property type="match status" value="1"/>
</dbReference>
<sequence>MSEERDIVVVGGGICGLATALALHRKGIRSLVLEGSDTLRATGAAIIMQPNGWRALDQLGVASKLRKTANAIESGRFITIPDGKQEPIPLGGELRCLRRMDLINVLAEDLPSNAIRFGCRVVSVELDPTTSRPLLHLDDGGTIKAKMVIGCDGVRSVVASMVGLNKTGLYSIDVTRGFTRCEDGHGLEKEFVVMSKDGLQLGWLPVDDRLVYWFVTQKWTSPDLDSRVTLAKDPMLLKSSIVEAMNDFPTDAIQMVSDSDLSTVQWTELRYRPPWEILRRSFWKGAVVVAGDAMHSMAPFLAQGGAASLEDAVVLARCLAKKIKLATVGVHRGPRGRPLSFEKPAVEEAFEQFSKERRARVFWLTMETFFVGSILGSSSGIIKLLAVLFMAILFSDKTGHTRYDCGRL</sequence>
<dbReference type="PRINTS" id="PR00420">
    <property type="entry name" value="RNGMNOXGNASE"/>
</dbReference>
<protein>
    <submittedName>
        <fullName evidence="7">Monooxygenase 1-like isoform X1</fullName>
    </submittedName>
</protein>
<dbReference type="GO" id="GO:0004497">
    <property type="term" value="F:monooxygenase activity"/>
    <property type="evidence" value="ECO:0007669"/>
    <property type="project" value="UniProtKB-KW"/>
</dbReference>